<dbReference type="RefSeq" id="WP_009544894.1">
    <property type="nucleotide sequence ID" value="NC_010546.1"/>
</dbReference>
<protein>
    <recommendedName>
        <fullName evidence="2">UspA domain-containing protein</fullName>
    </recommendedName>
</protein>
<dbReference type="PANTHER" id="PTHR46268">
    <property type="entry name" value="STRESS RESPONSE PROTEIN NHAX"/>
    <property type="match status" value="1"/>
</dbReference>
<dbReference type="AlphaFoldDB" id="B1WRB1"/>
<dbReference type="HOGENOM" id="CLU_049301_16_1_3"/>
<dbReference type="Gene3D" id="3.40.50.620">
    <property type="entry name" value="HUPs"/>
    <property type="match status" value="1"/>
</dbReference>
<dbReference type="InterPro" id="IPR006015">
    <property type="entry name" value="Universal_stress_UspA"/>
</dbReference>
<dbReference type="STRING" id="43989.cce_2411"/>
<name>B1WRB1_CROS5</name>
<dbReference type="eggNOG" id="COG0589">
    <property type="taxonomic scope" value="Bacteria"/>
</dbReference>
<dbReference type="InterPro" id="IPR014729">
    <property type="entry name" value="Rossmann-like_a/b/a_fold"/>
</dbReference>
<sequence length="161" mass="18261">MYQKILIALDMSDMAETVFNHGLSLAKQEQNPQLLLLHILSGEEENSPLPVPPDLREMYPAAGNDLTLETWQEQWQAFEKSGNEMLESYQNKATEAEIRTEYKQIYGNPGSRICKIAHEWQADVIVIGHRGRSGLKEFFLGSVSNYVLHHAHSSVLIVQPN</sequence>
<dbReference type="EMBL" id="CP000806">
    <property type="protein sequence ID" value="ACB51760.1"/>
    <property type="molecule type" value="Genomic_DNA"/>
</dbReference>
<dbReference type="PRINTS" id="PR01438">
    <property type="entry name" value="UNVRSLSTRESS"/>
</dbReference>
<dbReference type="OrthoDB" id="516822at2"/>
<dbReference type="PANTHER" id="PTHR46268:SF8">
    <property type="entry name" value="UNIVERSAL STRESS PROTEIN SLL1388"/>
    <property type="match status" value="1"/>
</dbReference>
<evidence type="ECO:0000313" key="3">
    <source>
        <dbReference type="EMBL" id="ACB51760.1"/>
    </source>
</evidence>
<gene>
    <name evidence="3" type="ordered locus">cce_2411</name>
</gene>
<accession>B1WRB1</accession>
<feature type="domain" description="UspA" evidence="2">
    <location>
        <begin position="1"/>
        <end position="158"/>
    </location>
</feature>
<keyword evidence="4" id="KW-1185">Reference proteome</keyword>
<evidence type="ECO:0000256" key="1">
    <source>
        <dbReference type="ARBA" id="ARBA00008791"/>
    </source>
</evidence>
<dbReference type="Proteomes" id="UP000001203">
    <property type="component" value="Chromosome circular"/>
</dbReference>
<evidence type="ECO:0000313" key="4">
    <source>
        <dbReference type="Proteomes" id="UP000001203"/>
    </source>
</evidence>
<proteinExistence type="inferred from homology"/>
<dbReference type="SUPFAM" id="SSF52402">
    <property type="entry name" value="Adenine nucleotide alpha hydrolases-like"/>
    <property type="match status" value="1"/>
</dbReference>
<reference evidence="3 4" key="1">
    <citation type="journal article" date="2008" name="Proc. Natl. Acad. Sci. U.S.A.">
        <title>The genome of Cyanothece 51142, a unicellular diazotrophic cyanobacterium important in the marine nitrogen cycle.</title>
        <authorList>
            <person name="Welsh E.A."/>
            <person name="Liberton M."/>
            <person name="Stoeckel J."/>
            <person name="Loh T."/>
            <person name="Elvitigala T."/>
            <person name="Wang C."/>
            <person name="Wollam A."/>
            <person name="Fulton R.S."/>
            <person name="Clifton S.W."/>
            <person name="Jacobs J.M."/>
            <person name="Aurora R."/>
            <person name="Ghosh B.K."/>
            <person name="Sherman L.A."/>
            <person name="Smith R.D."/>
            <person name="Wilson R.K."/>
            <person name="Pakrasi H.B."/>
        </authorList>
    </citation>
    <scope>NUCLEOTIDE SEQUENCE [LARGE SCALE GENOMIC DNA]</scope>
    <source>
        <strain evidence="4">ATCC 51142 / BH68</strain>
    </source>
</reference>
<comment type="similarity">
    <text evidence="1">Belongs to the universal stress protein A family.</text>
</comment>
<evidence type="ECO:0000259" key="2">
    <source>
        <dbReference type="Pfam" id="PF00582"/>
    </source>
</evidence>
<dbReference type="CDD" id="cd00293">
    <property type="entry name" value="USP-like"/>
    <property type="match status" value="1"/>
</dbReference>
<dbReference type="KEGG" id="cyt:cce_2411"/>
<dbReference type="Pfam" id="PF00582">
    <property type="entry name" value="Usp"/>
    <property type="match status" value="1"/>
</dbReference>
<dbReference type="InterPro" id="IPR006016">
    <property type="entry name" value="UspA"/>
</dbReference>
<organism evidence="3 4">
    <name type="scientific">Crocosphaera subtropica (strain ATCC 51142 / BH68)</name>
    <name type="common">Cyanothece sp. (strain ATCC 51142)</name>
    <dbReference type="NCBI Taxonomy" id="43989"/>
    <lineage>
        <taxon>Bacteria</taxon>
        <taxon>Bacillati</taxon>
        <taxon>Cyanobacteriota</taxon>
        <taxon>Cyanophyceae</taxon>
        <taxon>Oscillatoriophycideae</taxon>
        <taxon>Chroococcales</taxon>
        <taxon>Aphanothecaceae</taxon>
        <taxon>Crocosphaera</taxon>
        <taxon>Crocosphaera subtropica</taxon>
    </lineage>
</organism>